<dbReference type="Proteomes" id="UP000324800">
    <property type="component" value="Unassembled WGS sequence"/>
</dbReference>
<feature type="region of interest" description="Disordered" evidence="1">
    <location>
        <begin position="1"/>
        <end position="67"/>
    </location>
</feature>
<organism evidence="2 3">
    <name type="scientific">Streblomastix strix</name>
    <dbReference type="NCBI Taxonomy" id="222440"/>
    <lineage>
        <taxon>Eukaryota</taxon>
        <taxon>Metamonada</taxon>
        <taxon>Preaxostyla</taxon>
        <taxon>Oxymonadida</taxon>
        <taxon>Streblomastigidae</taxon>
        <taxon>Streblomastix</taxon>
    </lineage>
</organism>
<evidence type="ECO:0000313" key="3">
    <source>
        <dbReference type="Proteomes" id="UP000324800"/>
    </source>
</evidence>
<dbReference type="AlphaFoldDB" id="A0A5J4Q873"/>
<feature type="non-terminal residue" evidence="2">
    <location>
        <position position="67"/>
    </location>
</feature>
<dbReference type="EMBL" id="SNRW01046741">
    <property type="protein sequence ID" value="KAA6317104.1"/>
    <property type="molecule type" value="Genomic_DNA"/>
</dbReference>
<protein>
    <submittedName>
        <fullName evidence="2">Uncharacterized protein</fullName>
    </submittedName>
</protein>
<reference evidence="2 3" key="1">
    <citation type="submission" date="2019-03" db="EMBL/GenBank/DDBJ databases">
        <title>Single cell metagenomics reveals metabolic interactions within the superorganism composed of flagellate Streblomastix strix and complex community of Bacteroidetes bacteria on its surface.</title>
        <authorList>
            <person name="Treitli S.C."/>
            <person name="Kolisko M."/>
            <person name="Husnik F."/>
            <person name="Keeling P."/>
            <person name="Hampl V."/>
        </authorList>
    </citation>
    <scope>NUCLEOTIDE SEQUENCE [LARGE SCALE GENOMIC DNA]</scope>
    <source>
        <strain evidence="2">ST1C</strain>
    </source>
</reference>
<comment type="caution">
    <text evidence="2">The sequence shown here is derived from an EMBL/GenBank/DDBJ whole genome shotgun (WGS) entry which is preliminary data.</text>
</comment>
<name>A0A5J4Q873_9EUKA</name>
<evidence type="ECO:0000313" key="2">
    <source>
        <dbReference type="EMBL" id="KAA6317104.1"/>
    </source>
</evidence>
<evidence type="ECO:0000256" key="1">
    <source>
        <dbReference type="SAM" id="MobiDB-lite"/>
    </source>
</evidence>
<feature type="compositionally biased region" description="Basic and acidic residues" evidence="1">
    <location>
        <begin position="58"/>
        <end position="67"/>
    </location>
</feature>
<accession>A0A5J4Q873</accession>
<feature type="compositionally biased region" description="Basic and acidic residues" evidence="1">
    <location>
        <begin position="1"/>
        <end position="18"/>
    </location>
</feature>
<sequence length="67" mass="7128">MERLEFIFTSADREDNENVSKGGEGQGVGGDCGSDVERVVMDESSESDVSEESGPEVSRIDSEAGKV</sequence>
<feature type="compositionally biased region" description="Gly residues" evidence="1">
    <location>
        <begin position="22"/>
        <end position="32"/>
    </location>
</feature>
<proteinExistence type="predicted"/>
<gene>
    <name evidence="2" type="ORF">EZS28_055154</name>
</gene>
<feature type="compositionally biased region" description="Acidic residues" evidence="1">
    <location>
        <begin position="43"/>
        <end position="54"/>
    </location>
</feature>